<dbReference type="AlphaFoldDB" id="A0A6M3LK02"/>
<name>A0A6M3LK02_9ZZZZ</name>
<sequence length="87" mass="9979">MKTLENHVLLTQKEFQNLLNQNNIKKRNFTIVVAYAMTQIVNVDAYTFEEACNIVDSLDISLSKGKYVDDSFTVDVEKSKAFNDIKD</sequence>
<proteinExistence type="predicted"/>
<evidence type="ECO:0000313" key="1">
    <source>
        <dbReference type="EMBL" id="QJA95616.1"/>
    </source>
</evidence>
<organism evidence="1">
    <name type="scientific">viral metagenome</name>
    <dbReference type="NCBI Taxonomy" id="1070528"/>
    <lineage>
        <taxon>unclassified sequences</taxon>
        <taxon>metagenomes</taxon>
        <taxon>organismal metagenomes</taxon>
    </lineage>
</organism>
<dbReference type="EMBL" id="MT143329">
    <property type="protein sequence ID" value="QJA95616.1"/>
    <property type="molecule type" value="Genomic_DNA"/>
</dbReference>
<accession>A0A6M3LK02</accession>
<protein>
    <submittedName>
        <fullName evidence="1">Uncharacterized protein</fullName>
    </submittedName>
</protein>
<gene>
    <name evidence="1" type="ORF">MM415B05267_0010</name>
</gene>
<reference evidence="1" key="1">
    <citation type="submission" date="2020-03" db="EMBL/GenBank/DDBJ databases">
        <title>The deep terrestrial virosphere.</title>
        <authorList>
            <person name="Holmfeldt K."/>
            <person name="Nilsson E."/>
            <person name="Simone D."/>
            <person name="Lopez-Fernandez M."/>
            <person name="Wu X."/>
            <person name="de Brujin I."/>
            <person name="Lundin D."/>
            <person name="Andersson A."/>
            <person name="Bertilsson S."/>
            <person name="Dopson M."/>
        </authorList>
    </citation>
    <scope>NUCLEOTIDE SEQUENCE</scope>
    <source>
        <strain evidence="1">MM415B05267</strain>
    </source>
</reference>